<dbReference type="Pfam" id="PF00269">
    <property type="entry name" value="SASP"/>
    <property type="match status" value="1"/>
</dbReference>
<evidence type="ECO:0000256" key="1">
    <source>
        <dbReference type="ARBA" id="ARBA00003863"/>
    </source>
</evidence>
<organism evidence="2 3">
    <name type="scientific">Carboxydothermus islandicus</name>
    <dbReference type="NCBI Taxonomy" id="661089"/>
    <lineage>
        <taxon>Bacteria</taxon>
        <taxon>Bacillati</taxon>
        <taxon>Bacillota</taxon>
        <taxon>Clostridia</taxon>
        <taxon>Thermoanaerobacterales</taxon>
        <taxon>Thermoanaerobacteraceae</taxon>
        <taxon>Carboxydothermus</taxon>
    </lineage>
</organism>
<dbReference type="InterPro" id="IPR038300">
    <property type="entry name" value="SASP_sf_alpha/beta"/>
</dbReference>
<dbReference type="STRING" id="661089.ciss_20610"/>
<comment type="caution">
    <text evidence="2">The sequence shown here is derived from an EMBL/GenBank/DDBJ whole genome shotgun (WGS) entry which is preliminary data.</text>
</comment>
<keyword evidence="3" id="KW-1185">Reference proteome</keyword>
<dbReference type="GO" id="GO:0003690">
    <property type="term" value="F:double-stranded DNA binding"/>
    <property type="evidence" value="ECO:0007669"/>
    <property type="project" value="InterPro"/>
</dbReference>
<accession>A0A1L8D4N5</accession>
<dbReference type="AlphaFoldDB" id="A0A1L8D4N5"/>
<dbReference type="EMBL" id="BDJL01000132">
    <property type="protein sequence ID" value="GAV26128.1"/>
    <property type="molecule type" value="Genomic_DNA"/>
</dbReference>
<sequence length="78" mass="8347">MAKFTPEGTLLPADVADTLKYEIAAELGITGKIDMANDYWGNVASRDCGRVGGKIGGNMVKLMIKRAEEALARGQSLF</sequence>
<proteinExistence type="predicted"/>
<dbReference type="OrthoDB" id="1683773at2"/>
<dbReference type="RefSeq" id="WP_075866296.1">
    <property type="nucleotide sequence ID" value="NZ_BDJL01000132.1"/>
</dbReference>
<dbReference type="Proteomes" id="UP000187338">
    <property type="component" value="Unassembled WGS sequence"/>
</dbReference>
<protein>
    <submittedName>
        <fullName evidence="2">Small acid-soluble spore protein</fullName>
    </submittedName>
</protein>
<gene>
    <name evidence="2" type="ORF">ciss_20610</name>
</gene>
<name>A0A1L8D4N5_9THEO</name>
<evidence type="ECO:0000313" key="3">
    <source>
        <dbReference type="Proteomes" id="UP000187338"/>
    </source>
</evidence>
<evidence type="ECO:0000313" key="2">
    <source>
        <dbReference type="EMBL" id="GAV26128.1"/>
    </source>
</evidence>
<dbReference type="GO" id="GO:0006265">
    <property type="term" value="P:DNA topological change"/>
    <property type="evidence" value="ECO:0007669"/>
    <property type="project" value="InterPro"/>
</dbReference>
<reference evidence="3" key="1">
    <citation type="submission" date="2016-12" db="EMBL/GenBank/DDBJ databases">
        <title>Draft Genome Sequences od Carboxydothermus pertinax and islandicus, Hydrogenogenic Carboxydotrophic Bacteria.</title>
        <authorList>
            <person name="Fukuyama Y."/>
            <person name="Ohmae K."/>
            <person name="Yoneda Y."/>
            <person name="Yoshida T."/>
            <person name="Sako Y."/>
        </authorList>
    </citation>
    <scope>NUCLEOTIDE SEQUENCE [LARGE SCALE GENOMIC DNA]</scope>
    <source>
        <strain evidence="3">SET</strain>
    </source>
</reference>
<dbReference type="Gene3D" id="6.10.10.80">
    <property type="entry name" value="Small, acid-soluble spore protein, alpha/beta type-like"/>
    <property type="match status" value="1"/>
</dbReference>
<comment type="function">
    <text evidence="1">SASP are bound to spore DNA. They are double-stranded DNA-binding proteins that cause DNA to change to an a-like conformation. They protect the DNA backbone from chemical and enzymatic cleavage and are thus involved in dormant spore's high resistance to UV light.</text>
</comment>
<dbReference type="InterPro" id="IPR001448">
    <property type="entry name" value="SASP_alpha/beta-type"/>
</dbReference>